<comment type="catalytic activity">
    <reaction evidence="13">
        <text>L-seryl-[protein] + ATP = O-phospho-L-seryl-[protein] + ADP + H(+)</text>
        <dbReference type="Rhea" id="RHEA:17989"/>
        <dbReference type="Rhea" id="RHEA-COMP:9863"/>
        <dbReference type="Rhea" id="RHEA-COMP:11604"/>
        <dbReference type="ChEBI" id="CHEBI:15378"/>
        <dbReference type="ChEBI" id="CHEBI:29999"/>
        <dbReference type="ChEBI" id="CHEBI:30616"/>
        <dbReference type="ChEBI" id="CHEBI:83421"/>
        <dbReference type="ChEBI" id="CHEBI:456216"/>
        <dbReference type="EC" id="2.7.11.25"/>
    </reaction>
</comment>
<dbReference type="PANTHER" id="PTHR48016">
    <property type="entry name" value="MAP KINASE KINASE KINASE SSK2-RELATED-RELATED"/>
    <property type="match status" value="1"/>
</dbReference>
<dbReference type="FunFam" id="1.10.510.10:FF:000383">
    <property type="entry name" value="Mitogen-activated protein kinase kinase kinase 14"/>
    <property type="match status" value="1"/>
</dbReference>
<dbReference type="GO" id="GO:0005737">
    <property type="term" value="C:cytoplasm"/>
    <property type="evidence" value="ECO:0007669"/>
    <property type="project" value="UniProtKB-SubCell"/>
</dbReference>
<name>A0AAD8G151_ACIOX</name>
<dbReference type="GO" id="GO:0038061">
    <property type="term" value="P:non-canonical NF-kappaB signal transduction"/>
    <property type="evidence" value="ECO:0007669"/>
    <property type="project" value="UniProtKB-ARBA"/>
</dbReference>
<evidence type="ECO:0000256" key="16">
    <source>
        <dbReference type="ARBA" id="ARBA00081622"/>
    </source>
</evidence>
<evidence type="ECO:0000256" key="12">
    <source>
        <dbReference type="ARBA" id="ARBA00047559"/>
    </source>
</evidence>
<evidence type="ECO:0000256" key="8">
    <source>
        <dbReference type="ARBA" id="ARBA00022741"/>
    </source>
</evidence>
<evidence type="ECO:0000256" key="7">
    <source>
        <dbReference type="ARBA" id="ARBA00022679"/>
    </source>
</evidence>
<dbReference type="Pfam" id="PF00069">
    <property type="entry name" value="Pkinase"/>
    <property type="match status" value="1"/>
</dbReference>
<feature type="domain" description="Protein kinase" evidence="18">
    <location>
        <begin position="328"/>
        <end position="583"/>
    </location>
</feature>
<keyword evidence="20" id="KW-1185">Reference proteome</keyword>
<comment type="subcellular location">
    <subcellularLocation>
        <location evidence="1">Cytoplasm</location>
    </subcellularLocation>
</comment>
<evidence type="ECO:0000313" key="19">
    <source>
        <dbReference type="EMBL" id="KAK1160414.1"/>
    </source>
</evidence>
<comment type="similarity">
    <text evidence="2">Belongs to the protein kinase superfamily. STE Ser/Thr protein kinase family. MAP kinase kinase kinase subfamily.</text>
</comment>
<evidence type="ECO:0000256" key="11">
    <source>
        <dbReference type="ARBA" id="ARBA00022843"/>
    </source>
</evidence>
<keyword evidence="8" id="KW-0547">Nucleotide-binding</keyword>
<dbReference type="AlphaFoldDB" id="A0AAD8G151"/>
<dbReference type="PROSITE" id="PS50011">
    <property type="entry name" value="PROTEIN_KINASE_DOM"/>
    <property type="match status" value="1"/>
</dbReference>
<evidence type="ECO:0000256" key="3">
    <source>
        <dbReference type="ARBA" id="ARBA00012406"/>
    </source>
</evidence>
<feature type="region of interest" description="Disordered" evidence="17">
    <location>
        <begin position="594"/>
        <end position="627"/>
    </location>
</feature>
<evidence type="ECO:0000256" key="17">
    <source>
        <dbReference type="SAM" id="MobiDB-lite"/>
    </source>
</evidence>
<evidence type="ECO:0000256" key="2">
    <source>
        <dbReference type="ARBA" id="ARBA00006529"/>
    </source>
</evidence>
<organism evidence="19 20">
    <name type="scientific">Acipenser oxyrinchus oxyrinchus</name>
    <dbReference type="NCBI Taxonomy" id="40147"/>
    <lineage>
        <taxon>Eukaryota</taxon>
        <taxon>Metazoa</taxon>
        <taxon>Chordata</taxon>
        <taxon>Craniata</taxon>
        <taxon>Vertebrata</taxon>
        <taxon>Euteleostomi</taxon>
        <taxon>Actinopterygii</taxon>
        <taxon>Chondrostei</taxon>
        <taxon>Acipenseriformes</taxon>
        <taxon>Acipenseridae</taxon>
        <taxon>Acipenser</taxon>
    </lineage>
</organism>
<dbReference type="SUPFAM" id="SSF56112">
    <property type="entry name" value="Protein kinase-like (PK-like)"/>
    <property type="match status" value="1"/>
</dbReference>
<dbReference type="InterPro" id="IPR050538">
    <property type="entry name" value="MAP_kinase_kinase_kinase"/>
</dbReference>
<dbReference type="InterPro" id="IPR000719">
    <property type="entry name" value="Prot_kinase_dom"/>
</dbReference>
<proteinExistence type="inferred from homology"/>
<dbReference type="GO" id="GO:0004709">
    <property type="term" value="F:MAP kinase kinase kinase activity"/>
    <property type="evidence" value="ECO:0007669"/>
    <property type="project" value="UniProtKB-EC"/>
</dbReference>
<comment type="catalytic activity">
    <reaction evidence="12">
        <text>L-threonyl-[protein] + ATP = O-phospho-L-threonyl-[protein] + ADP + H(+)</text>
        <dbReference type="Rhea" id="RHEA:46608"/>
        <dbReference type="Rhea" id="RHEA-COMP:11060"/>
        <dbReference type="Rhea" id="RHEA-COMP:11605"/>
        <dbReference type="ChEBI" id="CHEBI:15378"/>
        <dbReference type="ChEBI" id="CHEBI:30013"/>
        <dbReference type="ChEBI" id="CHEBI:30616"/>
        <dbReference type="ChEBI" id="CHEBI:61977"/>
        <dbReference type="ChEBI" id="CHEBI:456216"/>
        <dbReference type="EC" id="2.7.11.25"/>
    </reaction>
</comment>
<evidence type="ECO:0000256" key="10">
    <source>
        <dbReference type="ARBA" id="ARBA00022840"/>
    </source>
</evidence>
<sequence length="866" mass="95565">MAVLRHCPMQSTMPFMWPQKNVGVPGPGVEGEEEVVVKKGVCHITQLNKVLTEGTAKQVDKTEEKYCVSVIAQAECEGKQEFSPTCSEGGFIRCLRPQSDHNNVANFSARGASACRGEGPGRRHTRRDTRSRKWERRRGERECSSLPEQESCPPAPIQAQQEDDSEYSSFCSSRSNNSNNSNNNCAPQSSGVQETEVPGLPSIEPGVPVRDTEESYRGEPFLEPWLLLPGVPFTNPLLHSLKLSSDGDCFPRSSSPKESLQGQDLAVQALRGSVSQEEAKHLGPFFQQVKSEACSEEEEWESGGCNEGVLLNENLKPVNYEYKEGHEYTVCSHIQNGAFGEVYCVKDNSTGFQCAAKRIPLDRFRSEEVSSWSALNSSRIVQLYGAVREDAFVTLFMELKKGGSLAQLIRESGRLPQDRALFYHEQVLEALEHLHSRRVLHRDVKADNVLLSQDGEKAFLCDFGHSEKLGLNGKSQVPPTGAGLQGTETHMAPEVVLGEGCSSQADVWSSCCMMLHMLNGCHPWTRYYTHPLCLKIANEPPPIKEIPATCNPCTADVIKMGLEKDPIKRALAAELRLKVKEALKQVGGLRSPLKGTYQEPANFEPITEKPGSSESQAPPSGELGPAPLQDEALALEEKPELEWVSPWRKVAEGEECVSESPRPLSSLTPTPLLLQKLSRQERNASVSEQELQQLERDFFLSSLSQPHSPELQEQLLSCLSSECYSHWDPGDKDSGKGSLSLRDDLSSGIFSFNSQPDGHSFSIESWLGPCSGPPSCFNGVDVHIQGFDGEWLRIREAPKVLLGRIATGISEQISETAFSLVTVEGYPVSCDEEIPDSGIDLRCTPAPDCSLVWTWRVKKGQLEIRE</sequence>
<keyword evidence="6" id="KW-0597">Phosphoprotein</keyword>
<keyword evidence="5" id="KW-0723">Serine/threonine-protein kinase</keyword>
<evidence type="ECO:0000259" key="18">
    <source>
        <dbReference type="PROSITE" id="PS50011"/>
    </source>
</evidence>
<dbReference type="GO" id="GO:0005524">
    <property type="term" value="F:ATP binding"/>
    <property type="evidence" value="ECO:0007669"/>
    <property type="project" value="UniProtKB-KW"/>
</dbReference>
<dbReference type="Gene3D" id="1.10.510.10">
    <property type="entry name" value="Transferase(Phosphotransferase) domain 1"/>
    <property type="match status" value="1"/>
</dbReference>
<dbReference type="Proteomes" id="UP001230051">
    <property type="component" value="Unassembled WGS sequence"/>
</dbReference>
<evidence type="ECO:0000256" key="1">
    <source>
        <dbReference type="ARBA" id="ARBA00004496"/>
    </source>
</evidence>
<dbReference type="Gene3D" id="3.30.200.20">
    <property type="entry name" value="Phosphorylase Kinase, domain 1"/>
    <property type="match status" value="1"/>
</dbReference>
<feature type="region of interest" description="Disordered" evidence="17">
    <location>
        <begin position="111"/>
        <end position="215"/>
    </location>
</feature>
<comment type="caution">
    <text evidence="19">The sequence shown here is derived from an EMBL/GenBank/DDBJ whole genome shotgun (WGS) entry which is preliminary data.</text>
</comment>
<dbReference type="EC" id="2.7.11.25" evidence="3"/>
<keyword evidence="9 19" id="KW-0418">Kinase</keyword>
<evidence type="ECO:0000313" key="20">
    <source>
        <dbReference type="Proteomes" id="UP001230051"/>
    </source>
</evidence>
<feature type="compositionally biased region" description="Low complexity" evidence="17">
    <location>
        <begin position="168"/>
        <end position="184"/>
    </location>
</feature>
<evidence type="ECO:0000256" key="4">
    <source>
        <dbReference type="ARBA" id="ARBA00022490"/>
    </source>
</evidence>
<evidence type="ECO:0000256" key="15">
    <source>
        <dbReference type="ARBA" id="ARBA00076928"/>
    </source>
</evidence>
<feature type="compositionally biased region" description="Basic residues" evidence="17">
    <location>
        <begin position="122"/>
        <end position="136"/>
    </location>
</feature>
<evidence type="ECO:0000256" key="14">
    <source>
        <dbReference type="ARBA" id="ARBA00069017"/>
    </source>
</evidence>
<dbReference type="EMBL" id="JAGXEW010000020">
    <property type="protein sequence ID" value="KAK1160414.1"/>
    <property type="molecule type" value="Genomic_DNA"/>
</dbReference>
<dbReference type="PROSITE" id="PS00108">
    <property type="entry name" value="PROTEIN_KINASE_ST"/>
    <property type="match status" value="1"/>
</dbReference>
<dbReference type="FunFam" id="3.30.200.20:FF:000326">
    <property type="entry name" value="Mitogen-activated protein kinase kinase kinase 14"/>
    <property type="match status" value="1"/>
</dbReference>
<dbReference type="PANTHER" id="PTHR48016:SF9">
    <property type="entry name" value="MITOGEN-ACTIVATED PROTEIN KINASE KINASE KINASE 14"/>
    <property type="match status" value="1"/>
</dbReference>
<evidence type="ECO:0000256" key="9">
    <source>
        <dbReference type="ARBA" id="ARBA00022777"/>
    </source>
</evidence>
<keyword evidence="4" id="KW-0963">Cytoplasm</keyword>
<keyword evidence="10" id="KW-0067">ATP-binding</keyword>
<accession>A0AAD8G151</accession>
<keyword evidence="11" id="KW-0832">Ubl conjugation</keyword>
<evidence type="ECO:0000256" key="6">
    <source>
        <dbReference type="ARBA" id="ARBA00022553"/>
    </source>
</evidence>
<dbReference type="InterPro" id="IPR011009">
    <property type="entry name" value="Kinase-like_dom_sf"/>
</dbReference>
<evidence type="ECO:0000256" key="13">
    <source>
        <dbReference type="ARBA" id="ARBA00048329"/>
    </source>
</evidence>
<keyword evidence="7" id="KW-0808">Transferase</keyword>
<gene>
    <name evidence="19" type="primary">Map3k14</name>
    <name evidence="19" type="ORF">AOXY_G20603</name>
</gene>
<evidence type="ECO:0000256" key="5">
    <source>
        <dbReference type="ARBA" id="ARBA00022527"/>
    </source>
</evidence>
<dbReference type="InterPro" id="IPR008271">
    <property type="entry name" value="Ser/Thr_kinase_AS"/>
</dbReference>
<reference evidence="19" key="1">
    <citation type="submission" date="2022-02" db="EMBL/GenBank/DDBJ databases">
        <title>Atlantic sturgeon de novo genome assembly.</title>
        <authorList>
            <person name="Stock M."/>
            <person name="Klopp C."/>
            <person name="Guiguen Y."/>
            <person name="Cabau C."/>
            <person name="Parinello H."/>
            <person name="Santidrian Yebra-Pimentel E."/>
            <person name="Kuhl H."/>
            <person name="Dirks R.P."/>
            <person name="Guessner J."/>
            <person name="Wuertz S."/>
            <person name="Du K."/>
            <person name="Schartl M."/>
        </authorList>
    </citation>
    <scope>NUCLEOTIDE SEQUENCE</scope>
    <source>
        <strain evidence="19">STURGEONOMICS-FGT-2020</strain>
        <tissue evidence="19">Whole blood</tissue>
    </source>
</reference>
<protein>
    <recommendedName>
        <fullName evidence="14">Mitogen-activated protein kinase kinase kinase 14</fullName>
        <ecNumber evidence="3">2.7.11.25</ecNumber>
    </recommendedName>
    <alternativeName>
        <fullName evidence="15">NF-kappa-beta-inducing kinase</fullName>
    </alternativeName>
    <alternativeName>
        <fullName evidence="16">Serine/threonine-protein kinase NIK</fullName>
    </alternativeName>
</protein>
<dbReference type="GO" id="GO:0007249">
    <property type="term" value="P:canonical NF-kappaB signal transduction"/>
    <property type="evidence" value="ECO:0007669"/>
    <property type="project" value="TreeGrafter"/>
</dbReference>
<dbReference type="SMART" id="SM00220">
    <property type="entry name" value="S_TKc"/>
    <property type="match status" value="1"/>
</dbReference>